<accession>A0A844GJ96</accession>
<name>A0A844GJ96_9FIRM</name>
<dbReference type="GO" id="GO:0015109">
    <property type="term" value="F:chromate transmembrane transporter activity"/>
    <property type="evidence" value="ECO:0007669"/>
    <property type="project" value="InterPro"/>
</dbReference>
<gene>
    <name evidence="8" type="ORF">GKZ57_08165</name>
</gene>
<dbReference type="Pfam" id="PF02417">
    <property type="entry name" value="Chromate_transp"/>
    <property type="match status" value="1"/>
</dbReference>
<evidence type="ECO:0000256" key="1">
    <source>
        <dbReference type="ARBA" id="ARBA00004651"/>
    </source>
</evidence>
<proteinExistence type="inferred from homology"/>
<evidence type="ECO:0000256" key="7">
    <source>
        <dbReference type="SAM" id="Phobius"/>
    </source>
</evidence>
<keyword evidence="6 7" id="KW-0472">Membrane</keyword>
<feature type="transmembrane region" description="Helical" evidence="7">
    <location>
        <begin position="7"/>
        <end position="28"/>
    </location>
</feature>
<dbReference type="InterPro" id="IPR003370">
    <property type="entry name" value="Chromate_transpt"/>
</dbReference>
<keyword evidence="5 7" id="KW-1133">Transmembrane helix</keyword>
<dbReference type="PANTHER" id="PTHR43663">
    <property type="entry name" value="CHROMATE TRANSPORT PROTEIN-RELATED"/>
    <property type="match status" value="1"/>
</dbReference>
<dbReference type="GO" id="GO:0005886">
    <property type="term" value="C:plasma membrane"/>
    <property type="evidence" value="ECO:0007669"/>
    <property type="project" value="UniProtKB-SubCell"/>
</dbReference>
<feature type="transmembrane region" description="Helical" evidence="7">
    <location>
        <begin position="109"/>
        <end position="130"/>
    </location>
</feature>
<protein>
    <submittedName>
        <fullName evidence="8">Chromate transporter</fullName>
    </submittedName>
</protein>
<evidence type="ECO:0000313" key="9">
    <source>
        <dbReference type="Proteomes" id="UP000437824"/>
    </source>
</evidence>
<keyword evidence="4 7" id="KW-0812">Transmembrane</keyword>
<comment type="subcellular location">
    <subcellularLocation>
        <location evidence="1">Cell membrane</location>
        <topology evidence="1">Multi-pass membrane protein</topology>
    </subcellularLocation>
</comment>
<comment type="caution">
    <text evidence="8">The sequence shown here is derived from an EMBL/GenBank/DDBJ whole genome shotgun (WGS) entry which is preliminary data.</text>
</comment>
<evidence type="ECO:0000256" key="3">
    <source>
        <dbReference type="ARBA" id="ARBA00022475"/>
    </source>
</evidence>
<evidence type="ECO:0000256" key="4">
    <source>
        <dbReference type="ARBA" id="ARBA00022692"/>
    </source>
</evidence>
<evidence type="ECO:0000256" key="2">
    <source>
        <dbReference type="ARBA" id="ARBA00005262"/>
    </source>
</evidence>
<keyword evidence="3" id="KW-1003">Cell membrane</keyword>
<dbReference type="AlphaFoldDB" id="A0A844GJ96"/>
<sequence>MIYLKLFLNFFMIGTLSFGGGYGMISLVRDTVLSNEWLTESEFMNFIAVSESTPGSIAVNIATFIGSSQGGLFGAFVATLGVVLPSFFIILLIAAVLKNLMKYAGVNAFLSGVRPCVVAMILATGINMALPTLAGYVSKNTNQPETFHPDMRSVSVFLILITIHFLYKKIQKRNPSPILMILLSAGLGILFWK</sequence>
<dbReference type="InterPro" id="IPR052518">
    <property type="entry name" value="CHR_Transporter"/>
</dbReference>
<evidence type="ECO:0000256" key="6">
    <source>
        <dbReference type="ARBA" id="ARBA00023136"/>
    </source>
</evidence>
<evidence type="ECO:0000313" key="8">
    <source>
        <dbReference type="EMBL" id="MTD61242.1"/>
    </source>
</evidence>
<feature type="transmembrane region" description="Helical" evidence="7">
    <location>
        <begin position="150"/>
        <end position="167"/>
    </location>
</feature>
<dbReference type="EMBL" id="WMBC01000005">
    <property type="protein sequence ID" value="MTD61242.1"/>
    <property type="molecule type" value="Genomic_DNA"/>
</dbReference>
<dbReference type="Proteomes" id="UP000437824">
    <property type="component" value="Unassembled WGS sequence"/>
</dbReference>
<feature type="transmembrane region" description="Helical" evidence="7">
    <location>
        <begin position="174"/>
        <end position="192"/>
    </location>
</feature>
<comment type="similarity">
    <text evidence="2">Belongs to the chromate ion transporter (CHR) (TC 2.A.51) family.</text>
</comment>
<feature type="transmembrane region" description="Helical" evidence="7">
    <location>
        <begin position="72"/>
        <end position="97"/>
    </location>
</feature>
<dbReference type="RefSeq" id="WP_118508422.1">
    <property type="nucleotide sequence ID" value="NZ_WMBC01000005.1"/>
</dbReference>
<reference evidence="8 9" key="1">
    <citation type="submission" date="2019-11" db="EMBL/GenBank/DDBJ databases">
        <title>Draft genome sequence of Blautia luti DSM 14534T, isolated from human stool.</title>
        <authorList>
            <person name="Ortiz R."/>
            <person name="Melis-Arcos F."/>
            <person name="Covarrubias P."/>
            <person name="Cardenas J.P."/>
            <person name="Perez-Donoso J."/>
            <person name="Almonacid D."/>
        </authorList>
    </citation>
    <scope>NUCLEOTIDE SEQUENCE [LARGE SCALE GENOMIC DNA]</scope>
    <source>
        <strain evidence="8 9">DSM 14534</strain>
    </source>
</reference>
<evidence type="ECO:0000256" key="5">
    <source>
        <dbReference type="ARBA" id="ARBA00022989"/>
    </source>
</evidence>
<organism evidence="8 9">
    <name type="scientific">Blautia luti DSM 14534 = JCM 17040</name>
    <dbReference type="NCBI Taxonomy" id="649762"/>
    <lineage>
        <taxon>Bacteria</taxon>
        <taxon>Bacillati</taxon>
        <taxon>Bacillota</taxon>
        <taxon>Clostridia</taxon>
        <taxon>Lachnospirales</taxon>
        <taxon>Lachnospiraceae</taxon>
        <taxon>Blautia</taxon>
    </lineage>
</organism>
<dbReference type="PANTHER" id="PTHR43663:SF1">
    <property type="entry name" value="CHROMATE TRANSPORTER"/>
    <property type="match status" value="1"/>
</dbReference>